<evidence type="ECO:0008006" key="6">
    <source>
        <dbReference type="Google" id="ProtNLM"/>
    </source>
</evidence>
<dbReference type="RefSeq" id="WP_184878806.1">
    <property type="nucleotide sequence ID" value="NZ_BAAAHD010000001.1"/>
</dbReference>
<evidence type="ECO:0000313" key="4">
    <source>
        <dbReference type="Proteomes" id="UP000549343"/>
    </source>
</evidence>
<accession>A0A7W7MVK4</accession>
<dbReference type="Pfam" id="PF05331">
    <property type="entry name" value="DUF742"/>
    <property type="match status" value="1"/>
</dbReference>
<gene>
    <name evidence="3" type="ORF">F4557_000322</name>
    <name evidence="2" type="ORF">GCM10009546_03030</name>
</gene>
<dbReference type="InterPro" id="IPR007995">
    <property type="entry name" value="DUF742"/>
</dbReference>
<dbReference type="EMBL" id="JACHMV010000001">
    <property type="protein sequence ID" value="MBB4771904.1"/>
    <property type="molecule type" value="Genomic_DNA"/>
</dbReference>
<reference evidence="2 5" key="1">
    <citation type="journal article" date="2019" name="Int. J. Syst. Evol. Microbiol.">
        <title>The Global Catalogue of Microorganisms (GCM) 10K type strain sequencing project: providing services to taxonomists for standard genome sequencing and annotation.</title>
        <authorList>
            <consortium name="The Broad Institute Genomics Platform"/>
            <consortium name="The Broad Institute Genome Sequencing Center for Infectious Disease"/>
            <person name="Wu L."/>
            <person name="Ma J."/>
        </authorList>
    </citation>
    <scope>NUCLEOTIDE SEQUENCE [LARGE SCALE GENOMIC DNA]</scope>
    <source>
        <strain evidence="2 5">JCM 10667</strain>
    </source>
</reference>
<dbReference type="AlphaFoldDB" id="A0A7W7MVK4"/>
<protein>
    <recommendedName>
        <fullName evidence="6">DUF742 domain-containing protein</fullName>
    </recommendedName>
</protein>
<comment type="caution">
    <text evidence="3">The sequence shown here is derived from an EMBL/GenBank/DDBJ whole genome shotgun (WGS) entry which is preliminary data.</text>
</comment>
<reference evidence="2" key="3">
    <citation type="submission" date="2023-12" db="EMBL/GenBank/DDBJ databases">
        <authorList>
            <person name="Sun Q."/>
            <person name="Inoue M."/>
        </authorList>
    </citation>
    <scope>NUCLEOTIDE SEQUENCE</scope>
    <source>
        <strain evidence="2">JCM 10667</strain>
    </source>
</reference>
<evidence type="ECO:0000256" key="1">
    <source>
        <dbReference type="SAM" id="MobiDB-lite"/>
    </source>
</evidence>
<sequence>MAADDMAASAGWGPRQPPARSAGDPARSSGGDQAWVTYEAEELSLYAITGGRTRPQHSMRLVTLLEVADPASAKGIAPEADQAVELCRAGPCSVAEIAARIGLPIQATKIVLSDLIDSGALVMALPGPEASDHLQLLEALRSGLETRLSDVA</sequence>
<dbReference type="Proteomes" id="UP001501427">
    <property type="component" value="Unassembled WGS sequence"/>
</dbReference>
<name>A0A7W7MVK4_9ACTN</name>
<evidence type="ECO:0000313" key="2">
    <source>
        <dbReference type="EMBL" id="GAA0544362.1"/>
    </source>
</evidence>
<evidence type="ECO:0000313" key="5">
    <source>
        <dbReference type="Proteomes" id="UP001501427"/>
    </source>
</evidence>
<dbReference type="PANTHER" id="PTHR36221:SF1">
    <property type="entry name" value="DUF742 DOMAIN-CONTAINING PROTEIN"/>
    <property type="match status" value="1"/>
</dbReference>
<organism evidence="3 4">
    <name type="scientific">Actinomadura livida</name>
    <dbReference type="NCBI Taxonomy" id="79909"/>
    <lineage>
        <taxon>Bacteria</taxon>
        <taxon>Bacillati</taxon>
        <taxon>Actinomycetota</taxon>
        <taxon>Actinomycetes</taxon>
        <taxon>Streptosporangiales</taxon>
        <taxon>Thermomonosporaceae</taxon>
        <taxon>Actinomadura</taxon>
    </lineage>
</organism>
<evidence type="ECO:0000313" key="3">
    <source>
        <dbReference type="EMBL" id="MBB4771904.1"/>
    </source>
</evidence>
<dbReference type="EMBL" id="BAAAHD010000001">
    <property type="protein sequence ID" value="GAA0544362.1"/>
    <property type="molecule type" value="Genomic_DNA"/>
</dbReference>
<keyword evidence="5" id="KW-1185">Reference proteome</keyword>
<dbReference type="PANTHER" id="PTHR36221">
    <property type="entry name" value="DUF742 DOMAIN-CONTAINING PROTEIN"/>
    <property type="match status" value="1"/>
</dbReference>
<reference evidence="3 4" key="2">
    <citation type="submission" date="2020-08" db="EMBL/GenBank/DDBJ databases">
        <title>Sequencing the genomes of 1000 actinobacteria strains.</title>
        <authorList>
            <person name="Klenk H.-P."/>
        </authorList>
    </citation>
    <scope>NUCLEOTIDE SEQUENCE [LARGE SCALE GENOMIC DNA]</scope>
    <source>
        <strain evidence="3 4">DSM 44772</strain>
    </source>
</reference>
<dbReference type="Proteomes" id="UP000549343">
    <property type="component" value="Unassembled WGS sequence"/>
</dbReference>
<feature type="region of interest" description="Disordered" evidence="1">
    <location>
        <begin position="1"/>
        <end position="33"/>
    </location>
</feature>
<proteinExistence type="predicted"/>